<evidence type="ECO:0000256" key="1">
    <source>
        <dbReference type="ARBA" id="ARBA00022630"/>
    </source>
</evidence>
<dbReference type="Gene3D" id="3.50.50.60">
    <property type="entry name" value="FAD/NAD(P)-binding domain"/>
    <property type="match status" value="3"/>
</dbReference>
<evidence type="ECO:0000256" key="2">
    <source>
        <dbReference type="ARBA" id="ARBA00022827"/>
    </source>
</evidence>
<gene>
    <name evidence="4" type="ORF">HJO_15289</name>
</gene>
<dbReference type="RefSeq" id="WP_035618626.1">
    <property type="nucleotide sequence ID" value="NZ_ARYK01000009.1"/>
</dbReference>
<organism evidence="4 5">
    <name type="scientific">Hyphomonas johnsonii MHS-2</name>
    <dbReference type="NCBI Taxonomy" id="1280950"/>
    <lineage>
        <taxon>Bacteria</taxon>
        <taxon>Pseudomonadati</taxon>
        <taxon>Pseudomonadota</taxon>
        <taxon>Alphaproteobacteria</taxon>
        <taxon>Hyphomonadales</taxon>
        <taxon>Hyphomonadaceae</taxon>
        <taxon>Hyphomonas</taxon>
    </lineage>
</organism>
<dbReference type="PANTHER" id="PTHR42877">
    <property type="entry name" value="L-ORNITHINE N(5)-MONOOXYGENASE-RELATED"/>
    <property type="match status" value="1"/>
</dbReference>
<dbReference type="GO" id="GO:0004499">
    <property type="term" value="F:N,N-dimethylaniline monooxygenase activity"/>
    <property type="evidence" value="ECO:0007669"/>
    <property type="project" value="InterPro"/>
</dbReference>
<dbReference type="SUPFAM" id="SSF51905">
    <property type="entry name" value="FAD/NAD(P)-binding domain"/>
    <property type="match status" value="1"/>
</dbReference>
<keyword evidence="1" id="KW-0285">Flavoprotein</keyword>
<name>A0A059FEE8_9PROT</name>
<dbReference type="STRING" id="1280950.HJO_15289"/>
<dbReference type="InterPro" id="IPR051209">
    <property type="entry name" value="FAD-bind_Monooxygenase_sf"/>
</dbReference>
<protein>
    <submittedName>
        <fullName evidence="4">Putative 4-hydroxyacetophenone monooxygenase</fullName>
    </submittedName>
</protein>
<dbReference type="EMBL" id="ARYK01000009">
    <property type="protein sequence ID" value="KCZ88893.1"/>
    <property type="molecule type" value="Genomic_DNA"/>
</dbReference>
<keyword evidence="5" id="KW-1185">Reference proteome</keyword>
<dbReference type="PANTHER" id="PTHR42877:SF4">
    <property type="entry name" value="FAD_NAD(P)-BINDING DOMAIN-CONTAINING PROTEIN-RELATED"/>
    <property type="match status" value="1"/>
</dbReference>
<keyword evidence="4" id="KW-0503">Monooxygenase</keyword>
<proteinExistence type="predicted"/>
<dbReference type="eggNOG" id="COG2072">
    <property type="taxonomic scope" value="Bacteria"/>
</dbReference>
<dbReference type="OrthoDB" id="312624at2"/>
<dbReference type="GO" id="GO:0050661">
    <property type="term" value="F:NADP binding"/>
    <property type="evidence" value="ECO:0007669"/>
    <property type="project" value="InterPro"/>
</dbReference>
<dbReference type="GO" id="GO:0050660">
    <property type="term" value="F:flavin adenine dinucleotide binding"/>
    <property type="evidence" value="ECO:0007669"/>
    <property type="project" value="InterPro"/>
</dbReference>
<dbReference type="Pfam" id="PF00743">
    <property type="entry name" value="FMO-like"/>
    <property type="match status" value="1"/>
</dbReference>
<dbReference type="InterPro" id="IPR036188">
    <property type="entry name" value="FAD/NAD-bd_sf"/>
</dbReference>
<dbReference type="AlphaFoldDB" id="A0A059FEE8"/>
<dbReference type="Proteomes" id="UP000025171">
    <property type="component" value="Unassembled WGS sequence"/>
</dbReference>
<reference evidence="4 5" key="1">
    <citation type="journal article" date="2014" name="Antonie Van Leeuwenhoek">
        <title>Hyphomonas beringensis sp. nov. and Hyphomonas chukchiensis sp. nov., isolated from surface seawater of the Bering Sea and Chukchi Sea.</title>
        <authorList>
            <person name="Li C."/>
            <person name="Lai Q."/>
            <person name="Li G."/>
            <person name="Dong C."/>
            <person name="Wang J."/>
            <person name="Liao Y."/>
            <person name="Shao Z."/>
        </authorList>
    </citation>
    <scope>NUCLEOTIDE SEQUENCE [LARGE SCALE GENOMIC DNA]</scope>
    <source>
        <strain evidence="4 5">MHS-2</strain>
    </source>
</reference>
<dbReference type="InterPro" id="IPR020946">
    <property type="entry name" value="Flavin_mOase-like"/>
</dbReference>
<accession>A0A059FEE8</accession>
<sequence length="494" mass="54827">MVAKPSKSDTRIAILGAGMSGLGMAARLKAAGYTTFDIFEKSDGVGGTWRDNTYPGCGCDVPSHLYSYSFDLNPDWDYKWSLQPQILKYFEDFADKNDLRPHCRFNTEITDCTYDEASATWTLTERSGASHTADVVVSGLGQLNVPSIPDFKGKDSFAGATFHSARWDHSVDLDGKTVCVIGNGPSAVQFVPEIQKRVGKLINFQRSPAWCRPRGQREYTASDKKAFRSQPWRINWYRWRIRAYADFGFGAFMQKSPMGMSRSLKKMCADHLEDQVKDEGLRALLTPDFEPGCKRILISDDYYPALCQPNVEVIRQGVREITPEGVVGEDGVLRKCDVIIFATGFQSTEFLTPMTVHGRGSVSLDAAWQDGAEAFKGVAVAGFPNLFLLYGPNTNLGHNSIILMVERQIDYIIQCIDKISEPGIASVDVTPSSMRAYNDALQADLSKTVWAGDCASWYKTESGKVTNNWSGKTTAYAAEMKAPDWADFQIVRAN</sequence>
<keyword evidence="2" id="KW-0274">FAD</keyword>
<comment type="caution">
    <text evidence="4">The sequence shown here is derived from an EMBL/GenBank/DDBJ whole genome shotgun (WGS) entry which is preliminary data.</text>
</comment>
<keyword evidence="3" id="KW-0560">Oxidoreductase</keyword>
<evidence type="ECO:0000313" key="5">
    <source>
        <dbReference type="Proteomes" id="UP000025171"/>
    </source>
</evidence>
<evidence type="ECO:0000256" key="3">
    <source>
        <dbReference type="ARBA" id="ARBA00023002"/>
    </source>
</evidence>
<evidence type="ECO:0000313" key="4">
    <source>
        <dbReference type="EMBL" id="KCZ88893.1"/>
    </source>
</evidence>
<dbReference type="PATRIC" id="fig|1280950.3.peg.3070"/>